<reference evidence="2 3" key="1">
    <citation type="submission" date="2015-06" db="EMBL/GenBank/DDBJ databases">
        <title>Expansion of signal transduction pathways in fungi by whole-genome duplication.</title>
        <authorList>
            <consortium name="DOE Joint Genome Institute"/>
            <person name="Corrochano L.M."/>
            <person name="Kuo A."/>
            <person name="Marcet-Houben M."/>
            <person name="Polaino S."/>
            <person name="Salamov A."/>
            <person name="Villalobos J.M."/>
            <person name="Alvarez M.I."/>
            <person name="Avalos J."/>
            <person name="Benito E.P."/>
            <person name="Benoit I."/>
            <person name="Burger G."/>
            <person name="Camino L.P."/>
            <person name="Canovas D."/>
            <person name="Cerda-Olmedo E."/>
            <person name="Cheng J.-F."/>
            <person name="Dominguez A."/>
            <person name="Elias M."/>
            <person name="Eslava A.P."/>
            <person name="Glaser F."/>
            <person name="Grimwood J."/>
            <person name="Gutierrez G."/>
            <person name="Heitman J."/>
            <person name="Henrissat B."/>
            <person name="Iturriaga E.A."/>
            <person name="Lang B.F."/>
            <person name="Lavin J.L."/>
            <person name="Lee S."/>
            <person name="Li W."/>
            <person name="Lindquist E."/>
            <person name="Lopez-Garcia S."/>
            <person name="Luque E.M."/>
            <person name="Marcos A.T."/>
            <person name="Martin J."/>
            <person name="Mccluskey K."/>
            <person name="Medina H.R."/>
            <person name="Miralles-Duran A."/>
            <person name="Miyazaki A."/>
            <person name="Munoz-Torres E."/>
            <person name="Oguiza J.A."/>
            <person name="Ohm R."/>
            <person name="Olmedo M."/>
            <person name="Orejas M."/>
            <person name="Ortiz-Castellanos L."/>
            <person name="Pisabarro A.G."/>
            <person name="Rodriguez-Romero J."/>
            <person name="Ruiz-Herrera J."/>
            <person name="Ruiz-Vazquez R."/>
            <person name="Sanz C."/>
            <person name="Schackwitz W."/>
            <person name="Schmutz J."/>
            <person name="Shahriari M."/>
            <person name="Shelest E."/>
            <person name="Silva-Franco F."/>
            <person name="Soanes D."/>
            <person name="Syed K."/>
            <person name="Tagua V.G."/>
            <person name="Talbot N.J."/>
            <person name="Thon M."/>
            <person name="De Vries R.P."/>
            <person name="Wiebenga A."/>
            <person name="Yadav J.S."/>
            <person name="Braun E.L."/>
            <person name="Baker S."/>
            <person name="Garre V."/>
            <person name="Horwitz B."/>
            <person name="Torres-Martinez S."/>
            <person name="Idnurm A."/>
            <person name="Herrera-Estrella A."/>
            <person name="Gabaldon T."/>
            <person name="Grigoriev I.V."/>
        </authorList>
    </citation>
    <scope>NUCLEOTIDE SEQUENCE [LARGE SCALE GENOMIC DNA]</scope>
    <source>
        <strain evidence="2 3">CBS 277.49</strain>
    </source>
</reference>
<sequence>MPEYLYADSHPLVGGNDRKIKLENATHPCPRCKKPNTVQLTRYENELIVFNRRIPLPNNMSVRYECNQCKWKNQCLPESDPSNQLMLSHDEDIDYFSAANYLFVGSKTLTNQTTSSSDSSDLTSKPYSSSLYQPSTTPSTSSSSWKQKPFFMKRASCST</sequence>
<feature type="compositionally biased region" description="Low complexity" evidence="1">
    <location>
        <begin position="110"/>
        <end position="144"/>
    </location>
</feature>
<name>A0A168J3R4_MUCCL</name>
<accession>A0A168J3R4</accession>
<dbReference type="OrthoDB" id="2222436at2759"/>
<keyword evidence="3" id="KW-1185">Reference proteome</keyword>
<dbReference type="VEuPathDB" id="FungiDB:MUCCIDRAFT_85151"/>
<evidence type="ECO:0000256" key="1">
    <source>
        <dbReference type="SAM" id="MobiDB-lite"/>
    </source>
</evidence>
<dbReference type="Proteomes" id="UP000077051">
    <property type="component" value="Unassembled WGS sequence"/>
</dbReference>
<comment type="caution">
    <text evidence="2">The sequence shown here is derived from an EMBL/GenBank/DDBJ whole genome shotgun (WGS) entry which is preliminary data.</text>
</comment>
<dbReference type="AlphaFoldDB" id="A0A168J3R4"/>
<dbReference type="EMBL" id="AMYB01000006">
    <property type="protein sequence ID" value="OAD00708.1"/>
    <property type="molecule type" value="Genomic_DNA"/>
</dbReference>
<evidence type="ECO:0000313" key="2">
    <source>
        <dbReference type="EMBL" id="OAD00708.1"/>
    </source>
</evidence>
<proteinExistence type="predicted"/>
<organism evidence="2 3">
    <name type="scientific">Mucor lusitanicus CBS 277.49</name>
    <dbReference type="NCBI Taxonomy" id="747725"/>
    <lineage>
        <taxon>Eukaryota</taxon>
        <taxon>Fungi</taxon>
        <taxon>Fungi incertae sedis</taxon>
        <taxon>Mucoromycota</taxon>
        <taxon>Mucoromycotina</taxon>
        <taxon>Mucoromycetes</taxon>
        <taxon>Mucorales</taxon>
        <taxon>Mucorineae</taxon>
        <taxon>Mucoraceae</taxon>
        <taxon>Mucor</taxon>
    </lineage>
</organism>
<gene>
    <name evidence="2" type="ORF">MUCCIDRAFT_85151</name>
</gene>
<protein>
    <submittedName>
        <fullName evidence="2">Uncharacterized protein</fullName>
    </submittedName>
</protein>
<evidence type="ECO:0000313" key="3">
    <source>
        <dbReference type="Proteomes" id="UP000077051"/>
    </source>
</evidence>
<feature type="region of interest" description="Disordered" evidence="1">
    <location>
        <begin position="110"/>
        <end position="146"/>
    </location>
</feature>